<evidence type="ECO:0000256" key="11">
    <source>
        <dbReference type="RuleBase" id="RU004181"/>
    </source>
</evidence>
<gene>
    <name evidence="9" type="primary">lspA</name>
    <name evidence="12" type="ORF">CAL26_16985</name>
</gene>
<keyword evidence="5 9" id="KW-0064">Aspartyl protease</keyword>
<comment type="subcellular location">
    <subcellularLocation>
        <location evidence="9">Cell membrane</location>
        <topology evidence="9">Multi-pass membrane protein</topology>
    </subcellularLocation>
</comment>
<dbReference type="PROSITE" id="PS00855">
    <property type="entry name" value="SPASE_II"/>
    <property type="match status" value="1"/>
</dbReference>
<feature type="transmembrane region" description="Helical" evidence="9">
    <location>
        <begin position="147"/>
        <end position="167"/>
    </location>
</feature>
<dbReference type="EMBL" id="NEVJ01000003">
    <property type="protein sequence ID" value="OZI19330.1"/>
    <property type="molecule type" value="Genomic_DNA"/>
</dbReference>
<feature type="active site" evidence="9">
    <location>
        <position position="155"/>
    </location>
</feature>
<dbReference type="NCBIfam" id="TIGR00077">
    <property type="entry name" value="lspA"/>
    <property type="match status" value="1"/>
</dbReference>
<keyword evidence="3 9" id="KW-0645">Protease</keyword>
<feature type="transmembrane region" description="Helical" evidence="9">
    <location>
        <begin position="111"/>
        <end position="127"/>
    </location>
</feature>
<comment type="similarity">
    <text evidence="1 9 11">Belongs to the peptidase A8 family.</text>
</comment>
<feature type="transmembrane region" description="Helical" evidence="9">
    <location>
        <begin position="80"/>
        <end position="99"/>
    </location>
</feature>
<dbReference type="HAMAP" id="MF_00161">
    <property type="entry name" value="LspA"/>
    <property type="match status" value="1"/>
</dbReference>
<sequence>MLDAGNRVAAAPAAQPARGRGVAFWLVLAAVIVVLDQAAKLYFNTGYAYGQRVNILPVFDFTLVYNRGAAFSFLATEAGWQRWFFTVLGVGAAVVITWILARQGRRAQPRFALALAMIMGGAIGNVIDRVAYGHVVDFLLFYWKDWYYPAFNLADVAITCGAILLVLDELLRMRKPGSPG</sequence>
<dbReference type="OrthoDB" id="9810259at2"/>
<dbReference type="GO" id="GO:0006508">
    <property type="term" value="P:proteolysis"/>
    <property type="evidence" value="ECO:0007669"/>
    <property type="project" value="UniProtKB-KW"/>
</dbReference>
<evidence type="ECO:0000256" key="5">
    <source>
        <dbReference type="ARBA" id="ARBA00022750"/>
    </source>
</evidence>
<keyword evidence="7 9" id="KW-1133">Transmembrane helix</keyword>
<evidence type="ECO:0000256" key="10">
    <source>
        <dbReference type="RuleBase" id="RU000594"/>
    </source>
</evidence>
<evidence type="ECO:0000256" key="2">
    <source>
        <dbReference type="ARBA" id="ARBA00022475"/>
    </source>
</evidence>
<comment type="pathway">
    <text evidence="9">Protein modification; lipoprotein biosynthesis (signal peptide cleavage).</text>
</comment>
<keyword evidence="13" id="KW-1185">Reference proteome</keyword>
<organism evidence="12 13">
    <name type="scientific">Bordetella genomosp. 9</name>
    <dbReference type="NCBI Taxonomy" id="1416803"/>
    <lineage>
        <taxon>Bacteria</taxon>
        <taxon>Pseudomonadati</taxon>
        <taxon>Pseudomonadota</taxon>
        <taxon>Betaproteobacteria</taxon>
        <taxon>Burkholderiales</taxon>
        <taxon>Alcaligenaceae</taxon>
        <taxon>Bordetella</taxon>
    </lineage>
</organism>
<comment type="function">
    <text evidence="9 10">This protein specifically catalyzes the removal of signal peptides from prolipoproteins.</text>
</comment>
<feature type="active site" evidence="9">
    <location>
        <position position="137"/>
    </location>
</feature>
<evidence type="ECO:0000256" key="7">
    <source>
        <dbReference type="ARBA" id="ARBA00022989"/>
    </source>
</evidence>
<keyword evidence="2 9" id="KW-1003">Cell membrane</keyword>
<evidence type="ECO:0000256" key="4">
    <source>
        <dbReference type="ARBA" id="ARBA00022692"/>
    </source>
</evidence>
<protein>
    <recommendedName>
        <fullName evidence="9">Lipoprotein signal peptidase</fullName>
        <ecNumber evidence="9">3.4.23.36</ecNumber>
    </recommendedName>
    <alternativeName>
        <fullName evidence="9">Prolipoprotein signal peptidase</fullName>
    </alternativeName>
    <alternativeName>
        <fullName evidence="9">Signal peptidase II</fullName>
        <shortName evidence="9">SPase II</shortName>
    </alternativeName>
</protein>
<evidence type="ECO:0000256" key="9">
    <source>
        <dbReference type="HAMAP-Rule" id="MF_00161"/>
    </source>
</evidence>
<evidence type="ECO:0000313" key="12">
    <source>
        <dbReference type="EMBL" id="OZI19330.1"/>
    </source>
</evidence>
<dbReference type="InterPro" id="IPR001872">
    <property type="entry name" value="Peptidase_A8"/>
</dbReference>
<reference evidence="12" key="1">
    <citation type="submission" date="2017-05" db="EMBL/GenBank/DDBJ databases">
        <title>Complete and WGS of Bordetella genogroups.</title>
        <authorList>
            <person name="Spilker T."/>
            <person name="Lipuma J."/>
        </authorList>
    </citation>
    <scope>NUCLEOTIDE SEQUENCE</scope>
    <source>
        <strain evidence="12">AU21707</strain>
    </source>
</reference>
<name>A0A261R3Y4_9BORD</name>
<dbReference type="Pfam" id="PF01252">
    <property type="entry name" value="Peptidase_A8"/>
    <property type="match status" value="1"/>
</dbReference>
<dbReference type="Proteomes" id="UP000216857">
    <property type="component" value="Unassembled WGS sequence"/>
</dbReference>
<dbReference type="UniPathway" id="UPA00665"/>
<dbReference type="PANTHER" id="PTHR33695">
    <property type="entry name" value="LIPOPROTEIN SIGNAL PEPTIDASE"/>
    <property type="match status" value="1"/>
</dbReference>
<evidence type="ECO:0000313" key="13">
    <source>
        <dbReference type="Proteomes" id="UP000216857"/>
    </source>
</evidence>
<dbReference type="PANTHER" id="PTHR33695:SF1">
    <property type="entry name" value="LIPOPROTEIN SIGNAL PEPTIDASE"/>
    <property type="match status" value="1"/>
</dbReference>
<dbReference type="AlphaFoldDB" id="A0A261R3Y4"/>
<dbReference type="GO" id="GO:0005886">
    <property type="term" value="C:plasma membrane"/>
    <property type="evidence" value="ECO:0007669"/>
    <property type="project" value="UniProtKB-SubCell"/>
</dbReference>
<keyword evidence="8 9" id="KW-0472">Membrane</keyword>
<evidence type="ECO:0000256" key="3">
    <source>
        <dbReference type="ARBA" id="ARBA00022670"/>
    </source>
</evidence>
<dbReference type="EC" id="3.4.23.36" evidence="9"/>
<evidence type="ECO:0000256" key="8">
    <source>
        <dbReference type="ARBA" id="ARBA00023136"/>
    </source>
</evidence>
<dbReference type="STRING" id="1416803.CAL13_08575"/>
<feature type="transmembrane region" description="Helical" evidence="9">
    <location>
        <begin position="22"/>
        <end position="43"/>
    </location>
</feature>
<evidence type="ECO:0000256" key="6">
    <source>
        <dbReference type="ARBA" id="ARBA00022801"/>
    </source>
</evidence>
<keyword evidence="6 9" id="KW-0378">Hydrolase</keyword>
<accession>A0A261R3Y4</accession>
<dbReference type="GO" id="GO:0004190">
    <property type="term" value="F:aspartic-type endopeptidase activity"/>
    <property type="evidence" value="ECO:0007669"/>
    <property type="project" value="UniProtKB-UniRule"/>
</dbReference>
<keyword evidence="4 9" id="KW-0812">Transmembrane</keyword>
<evidence type="ECO:0000256" key="1">
    <source>
        <dbReference type="ARBA" id="ARBA00006139"/>
    </source>
</evidence>
<comment type="caution">
    <text evidence="12">The sequence shown here is derived from an EMBL/GenBank/DDBJ whole genome shotgun (WGS) entry which is preliminary data.</text>
</comment>
<proteinExistence type="inferred from homology"/>
<comment type="catalytic activity">
    <reaction evidence="9 10">
        <text>Release of signal peptides from bacterial membrane prolipoproteins. Hydrolyzes -Xaa-Yaa-Zaa-|-(S,diacylglyceryl)Cys-, in which Xaa is hydrophobic (preferably Leu), and Yaa (Ala or Ser) and Zaa (Gly or Ala) have small, neutral side chains.</text>
        <dbReference type="EC" id="3.4.23.36"/>
    </reaction>
</comment>
<dbReference type="PRINTS" id="PR00781">
    <property type="entry name" value="LIPOSIGPTASE"/>
</dbReference>